<evidence type="ECO:0000256" key="2">
    <source>
        <dbReference type="ARBA" id="ARBA00022475"/>
    </source>
</evidence>
<gene>
    <name evidence="8" type="ORF">S01H4_15503</name>
</gene>
<evidence type="ECO:0000256" key="5">
    <source>
        <dbReference type="ARBA" id="ARBA00023136"/>
    </source>
</evidence>
<evidence type="ECO:0000256" key="6">
    <source>
        <dbReference type="SAM" id="Phobius"/>
    </source>
</evidence>
<protein>
    <recommendedName>
        <fullName evidence="7">Membrane transport protein MMPL domain-containing protein</fullName>
    </recommendedName>
</protein>
<accession>X0ZKC3</accession>
<name>X0ZKC3_9ZZZZ</name>
<dbReference type="Pfam" id="PF03176">
    <property type="entry name" value="MMPL"/>
    <property type="match status" value="1"/>
</dbReference>
<evidence type="ECO:0000313" key="8">
    <source>
        <dbReference type="EMBL" id="GAG69869.1"/>
    </source>
</evidence>
<dbReference type="PANTHER" id="PTHR33406:SF13">
    <property type="entry name" value="MEMBRANE PROTEIN YDFJ"/>
    <property type="match status" value="1"/>
</dbReference>
<feature type="transmembrane region" description="Helical" evidence="6">
    <location>
        <begin position="336"/>
        <end position="362"/>
    </location>
</feature>
<organism evidence="8">
    <name type="scientific">marine sediment metagenome</name>
    <dbReference type="NCBI Taxonomy" id="412755"/>
    <lineage>
        <taxon>unclassified sequences</taxon>
        <taxon>metagenomes</taxon>
        <taxon>ecological metagenomes</taxon>
    </lineage>
</organism>
<keyword evidence="3 6" id="KW-0812">Transmembrane</keyword>
<dbReference type="InterPro" id="IPR050545">
    <property type="entry name" value="Mycobact_MmpL"/>
</dbReference>
<feature type="non-terminal residue" evidence="8">
    <location>
        <position position="363"/>
    </location>
</feature>
<feature type="transmembrane region" description="Helical" evidence="6">
    <location>
        <begin position="240"/>
        <end position="262"/>
    </location>
</feature>
<evidence type="ECO:0000259" key="7">
    <source>
        <dbReference type="Pfam" id="PF03176"/>
    </source>
</evidence>
<evidence type="ECO:0000256" key="1">
    <source>
        <dbReference type="ARBA" id="ARBA00004651"/>
    </source>
</evidence>
<proteinExistence type="predicted"/>
<dbReference type="GO" id="GO:0005886">
    <property type="term" value="C:plasma membrane"/>
    <property type="evidence" value="ECO:0007669"/>
    <property type="project" value="UniProtKB-SubCell"/>
</dbReference>
<feature type="transmembrane region" description="Helical" evidence="6">
    <location>
        <begin position="216"/>
        <end position="233"/>
    </location>
</feature>
<reference evidence="8" key="1">
    <citation type="journal article" date="2014" name="Front. Microbiol.">
        <title>High frequency of phylogenetically diverse reductive dehalogenase-homologous genes in deep subseafloor sedimentary metagenomes.</title>
        <authorList>
            <person name="Kawai M."/>
            <person name="Futagami T."/>
            <person name="Toyoda A."/>
            <person name="Takaki Y."/>
            <person name="Nishi S."/>
            <person name="Hori S."/>
            <person name="Arai W."/>
            <person name="Tsubouchi T."/>
            <person name="Morono Y."/>
            <person name="Uchiyama I."/>
            <person name="Ito T."/>
            <person name="Fujiyama A."/>
            <person name="Inagaki F."/>
            <person name="Takami H."/>
        </authorList>
    </citation>
    <scope>NUCLEOTIDE SEQUENCE</scope>
    <source>
        <strain evidence="8">Expedition CK06-06</strain>
    </source>
</reference>
<feature type="transmembrane region" description="Helical" evidence="6">
    <location>
        <begin position="268"/>
        <end position="289"/>
    </location>
</feature>
<evidence type="ECO:0000256" key="4">
    <source>
        <dbReference type="ARBA" id="ARBA00022989"/>
    </source>
</evidence>
<comment type="caution">
    <text evidence="8">The sequence shown here is derived from an EMBL/GenBank/DDBJ whole genome shotgun (WGS) entry which is preliminary data.</text>
</comment>
<keyword evidence="2" id="KW-1003">Cell membrane</keyword>
<comment type="subcellular location">
    <subcellularLocation>
        <location evidence="1">Cell membrane</location>
        <topology evidence="1">Multi-pass membrane protein</topology>
    </subcellularLocation>
</comment>
<evidence type="ECO:0000256" key="3">
    <source>
        <dbReference type="ARBA" id="ARBA00022692"/>
    </source>
</evidence>
<keyword evidence="4 6" id="KW-1133">Transmembrane helix</keyword>
<sequence>MAKKLKNIKSVALVDDISMYLPSFEEQQKRIPVIREINQAISSTTLKDNLTEAEFNQLLLELERLEMNIMEIQDMAFIGGQDKVDNKCSEIVGDPDNPQLKSIITEFINYLENNRQEGIKGLKEFQKFEALYFKKTALKMATTENIKFKDLPLSILDRYTNRNRNQFLMTIFPSGNMWQDIDYLNRFTDDLDRVSEKVTGMPPIMKELISVIGNDGKNAALLTILVVFMLLWLDFRKIKYAVIAMIPLVAGFVWMVGLMKLAGMQLTVVNVMGLPMIIGIGIDYGVHVVHRWRSEEKGKLNKIFASTGKAILLSALTTMLAFGSLIFSIWRGFGSLGAAMFIGVGACFLSTVIILSGIIGLLE</sequence>
<dbReference type="EMBL" id="BART01006793">
    <property type="protein sequence ID" value="GAG69869.1"/>
    <property type="molecule type" value="Genomic_DNA"/>
</dbReference>
<dbReference type="Gene3D" id="1.20.1640.10">
    <property type="entry name" value="Multidrug efflux transporter AcrB transmembrane domain"/>
    <property type="match status" value="1"/>
</dbReference>
<feature type="domain" description="Membrane transport protein MMPL" evidence="7">
    <location>
        <begin position="197"/>
        <end position="352"/>
    </location>
</feature>
<dbReference type="AlphaFoldDB" id="X0ZKC3"/>
<dbReference type="InterPro" id="IPR004869">
    <property type="entry name" value="MMPL_dom"/>
</dbReference>
<dbReference type="PANTHER" id="PTHR33406">
    <property type="entry name" value="MEMBRANE PROTEIN MJ1562-RELATED"/>
    <property type="match status" value="1"/>
</dbReference>
<feature type="transmembrane region" description="Helical" evidence="6">
    <location>
        <begin position="310"/>
        <end position="330"/>
    </location>
</feature>
<dbReference type="SUPFAM" id="SSF82866">
    <property type="entry name" value="Multidrug efflux transporter AcrB transmembrane domain"/>
    <property type="match status" value="1"/>
</dbReference>
<keyword evidence="5 6" id="KW-0472">Membrane</keyword>